<dbReference type="Pfam" id="PF11799">
    <property type="entry name" value="IMS_C"/>
    <property type="match status" value="1"/>
</dbReference>
<feature type="binding site" evidence="17">
    <location>
        <position position="140"/>
    </location>
    <ligand>
        <name>Mg(2+)</name>
        <dbReference type="ChEBI" id="CHEBI:18420"/>
    </ligand>
</feature>
<dbReference type="HAMAP" id="MF_01113">
    <property type="entry name" value="DNApol_IV"/>
    <property type="match status" value="1"/>
</dbReference>
<dbReference type="GO" id="GO:0009432">
    <property type="term" value="P:SOS response"/>
    <property type="evidence" value="ECO:0007669"/>
    <property type="project" value="TreeGrafter"/>
</dbReference>
<evidence type="ECO:0000256" key="8">
    <source>
        <dbReference type="ARBA" id="ARBA00022705"/>
    </source>
</evidence>
<dbReference type="SUPFAM" id="SSF56672">
    <property type="entry name" value="DNA/RNA polymerases"/>
    <property type="match status" value="1"/>
</dbReference>
<dbReference type="Proteomes" id="UP000326202">
    <property type="component" value="Chromosome"/>
</dbReference>
<evidence type="ECO:0000256" key="14">
    <source>
        <dbReference type="ARBA" id="ARBA00023204"/>
    </source>
</evidence>
<name>A0A5J6MFT9_9PROT</name>
<reference evidence="19 20" key="1">
    <citation type="submission" date="2019-08" db="EMBL/GenBank/DDBJ databases">
        <title>Hyperibacter terrae gen. nov., sp. nov. and Hyperibacter viscosus sp. nov., two new members in the family Rhodospirillaceae isolated from the rhizosphere of Hypericum perforatum.</title>
        <authorList>
            <person name="Noviana Z."/>
        </authorList>
    </citation>
    <scope>NUCLEOTIDE SEQUENCE [LARGE SCALE GENOMIC DNA]</scope>
    <source>
        <strain evidence="19 20">R5913</strain>
    </source>
</reference>
<evidence type="ECO:0000256" key="4">
    <source>
        <dbReference type="ARBA" id="ARBA00022457"/>
    </source>
</evidence>
<dbReference type="Gene3D" id="1.10.150.20">
    <property type="entry name" value="5' to 3' exonuclease, C-terminal subdomain"/>
    <property type="match status" value="1"/>
</dbReference>
<dbReference type="InterPro" id="IPR043128">
    <property type="entry name" value="Rev_trsase/Diguanyl_cyclase"/>
</dbReference>
<dbReference type="Gene3D" id="3.30.70.270">
    <property type="match status" value="1"/>
</dbReference>
<dbReference type="InterPro" id="IPR050116">
    <property type="entry name" value="DNA_polymerase-Y"/>
</dbReference>
<keyword evidence="14 17" id="KW-0234">DNA repair</keyword>
<keyword evidence="13 17" id="KW-0238">DNA-binding</keyword>
<sequence>MTTAAPNRLCRDCLDDPGPAGNRCAACGSPRLLRHPELDRLSMAHLDCDAFYAAIEKRDNPALRDEPVIVGGGKRGVVSTCCYVARLYGVRSAMPMFKALELCPKAVVIPPDMAKYAQVGDEVRELMLETTPLVEPLSIDEAFLDLAGTEALHHGSPARTLARLAARIEERLSITVSIGLSYNKFLAKVASDLDKPRGFAIIGRAEAMGFLAGKPVGLIWGVGKALQQQLAKDGITHIGQLQTREENDLLLRYGSIGRRLARFARGQDDRSVDPDGPAKSISAETTFNEDIADFGQLDRILWPLCEKVSRRLKQAELAGGTVTLKLKTDEFQILTRNRKLADPTQLAEAIYRAAKPLLQREADGRHFRLIGVGSGDLMDAALADPPDLADPDAARRKTVEQTMDKLRDKLGRTAIRKGRGWVPPKGGGKT</sequence>
<dbReference type="InterPro" id="IPR001126">
    <property type="entry name" value="UmuC"/>
</dbReference>
<evidence type="ECO:0000256" key="7">
    <source>
        <dbReference type="ARBA" id="ARBA00022695"/>
    </source>
</evidence>
<evidence type="ECO:0000256" key="6">
    <source>
        <dbReference type="ARBA" id="ARBA00022679"/>
    </source>
</evidence>
<organism evidence="19 20">
    <name type="scientific">Hypericibacter terrae</name>
    <dbReference type="NCBI Taxonomy" id="2602015"/>
    <lineage>
        <taxon>Bacteria</taxon>
        <taxon>Pseudomonadati</taxon>
        <taxon>Pseudomonadota</taxon>
        <taxon>Alphaproteobacteria</taxon>
        <taxon>Rhodospirillales</taxon>
        <taxon>Dongiaceae</taxon>
        <taxon>Hypericibacter</taxon>
    </lineage>
</organism>
<dbReference type="GO" id="GO:0006281">
    <property type="term" value="P:DNA repair"/>
    <property type="evidence" value="ECO:0007669"/>
    <property type="project" value="UniProtKB-UniRule"/>
</dbReference>
<comment type="function">
    <text evidence="15 17">Poorly processive, error-prone DNA polymerase involved in untargeted mutagenesis. Copies undamaged DNA at stalled replication forks, which arise in vivo from mismatched or misaligned primer ends. These misaligned primers can be extended by PolIV. Exhibits no 3'-5' exonuclease (proofreading) activity. May be involved in translesional synthesis, in conjunction with the beta clamp from PolIII.</text>
</comment>
<dbReference type="InterPro" id="IPR036775">
    <property type="entry name" value="DNA_pol_Y-fam_lit_finger_sf"/>
</dbReference>
<evidence type="ECO:0000256" key="1">
    <source>
        <dbReference type="ARBA" id="ARBA00004496"/>
    </source>
</evidence>
<dbReference type="KEGG" id="htq:FRZ44_16150"/>
<dbReference type="GO" id="GO:0003887">
    <property type="term" value="F:DNA-directed DNA polymerase activity"/>
    <property type="evidence" value="ECO:0007669"/>
    <property type="project" value="UniProtKB-UniRule"/>
</dbReference>
<dbReference type="FunFam" id="3.30.1490.100:FF:000004">
    <property type="entry name" value="DNA polymerase IV"/>
    <property type="match status" value="1"/>
</dbReference>
<dbReference type="EMBL" id="CP042906">
    <property type="protein sequence ID" value="QEX16322.1"/>
    <property type="molecule type" value="Genomic_DNA"/>
</dbReference>
<dbReference type="FunFam" id="3.40.1170.60:FF:000001">
    <property type="entry name" value="DNA polymerase IV"/>
    <property type="match status" value="1"/>
</dbReference>
<evidence type="ECO:0000256" key="13">
    <source>
        <dbReference type="ARBA" id="ARBA00023125"/>
    </source>
</evidence>
<keyword evidence="5 17" id="KW-0963">Cytoplasm</keyword>
<keyword evidence="7 17" id="KW-0548">Nucleotidyltransferase</keyword>
<comment type="subcellular location">
    <subcellularLocation>
        <location evidence="1 17">Cytoplasm</location>
    </subcellularLocation>
</comment>
<proteinExistence type="inferred from homology"/>
<dbReference type="RefSeq" id="WP_151176693.1">
    <property type="nucleotide sequence ID" value="NZ_CP042906.1"/>
</dbReference>
<dbReference type="GO" id="GO:0006261">
    <property type="term" value="P:DNA-templated DNA replication"/>
    <property type="evidence" value="ECO:0007669"/>
    <property type="project" value="UniProtKB-UniRule"/>
</dbReference>
<dbReference type="EC" id="2.7.7.7" evidence="17"/>
<evidence type="ECO:0000256" key="16">
    <source>
        <dbReference type="ARBA" id="ARBA00049244"/>
    </source>
</evidence>
<protein>
    <recommendedName>
        <fullName evidence="17">DNA polymerase IV</fullName>
        <shortName evidence="17">Pol IV</shortName>
        <ecNumber evidence="17">2.7.7.7</ecNumber>
    </recommendedName>
</protein>
<feature type="domain" description="UmuC" evidence="18">
    <location>
        <begin position="43"/>
        <end position="223"/>
    </location>
</feature>
<dbReference type="OrthoDB" id="9808813at2"/>
<dbReference type="Pfam" id="PF00817">
    <property type="entry name" value="IMS"/>
    <property type="match status" value="1"/>
</dbReference>
<evidence type="ECO:0000256" key="11">
    <source>
        <dbReference type="ARBA" id="ARBA00022842"/>
    </source>
</evidence>
<keyword evidence="11 17" id="KW-0460">Magnesium</keyword>
<keyword evidence="8 17" id="KW-0235">DNA replication</keyword>
<dbReference type="NCBIfam" id="NF002751">
    <property type="entry name" value="PRK02794.1"/>
    <property type="match status" value="1"/>
</dbReference>
<feature type="site" description="Substrate discrimination" evidence="17">
    <location>
        <position position="52"/>
    </location>
</feature>
<gene>
    <name evidence="19" type="primary">dinB1</name>
    <name evidence="17" type="synonym">dinB</name>
    <name evidence="19" type="ORF">FRZ44_16150</name>
</gene>
<evidence type="ECO:0000313" key="20">
    <source>
        <dbReference type="Proteomes" id="UP000326202"/>
    </source>
</evidence>
<dbReference type="GO" id="GO:0000287">
    <property type="term" value="F:magnesium ion binding"/>
    <property type="evidence" value="ECO:0007669"/>
    <property type="project" value="UniProtKB-UniRule"/>
</dbReference>
<keyword evidence="20" id="KW-1185">Reference proteome</keyword>
<dbReference type="InterPro" id="IPR017961">
    <property type="entry name" value="DNA_pol_Y-fam_little_finger"/>
</dbReference>
<dbReference type="Gene3D" id="3.40.1170.60">
    <property type="match status" value="1"/>
</dbReference>
<comment type="catalytic activity">
    <reaction evidence="16 17">
        <text>DNA(n) + a 2'-deoxyribonucleoside 5'-triphosphate = DNA(n+1) + diphosphate</text>
        <dbReference type="Rhea" id="RHEA:22508"/>
        <dbReference type="Rhea" id="RHEA-COMP:17339"/>
        <dbReference type="Rhea" id="RHEA-COMP:17340"/>
        <dbReference type="ChEBI" id="CHEBI:33019"/>
        <dbReference type="ChEBI" id="CHEBI:61560"/>
        <dbReference type="ChEBI" id="CHEBI:173112"/>
        <dbReference type="EC" id="2.7.7.7"/>
    </reaction>
</comment>
<dbReference type="PANTHER" id="PTHR11076">
    <property type="entry name" value="DNA REPAIR POLYMERASE UMUC / TRANSFERASE FAMILY MEMBER"/>
    <property type="match status" value="1"/>
</dbReference>
<accession>A0A5J6MFT9</accession>
<evidence type="ECO:0000256" key="12">
    <source>
        <dbReference type="ARBA" id="ARBA00022932"/>
    </source>
</evidence>
<dbReference type="GO" id="GO:0042276">
    <property type="term" value="P:error-prone translesion synthesis"/>
    <property type="evidence" value="ECO:0007669"/>
    <property type="project" value="TreeGrafter"/>
</dbReference>
<evidence type="ECO:0000259" key="18">
    <source>
        <dbReference type="PROSITE" id="PS50173"/>
    </source>
</evidence>
<dbReference type="PROSITE" id="PS50173">
    <property type="entry name" value="UMUC"/>
    <property type="match status" value="1"/>
</dbReference>
<feature type="active site" evidence="17">
    <location>
        <position position="141"/>
    </location>
</feature>
<dbReference type="AlphaFoldDB" id="A0A5J6MFT9"/>
<dbReference type="CDD" id="cd03586">
    <property type="entry name" value="PolY_Pol_IV_kappa"/>
    <property type="match status" value="1"/>
</dbReference>
<evidence type="ECO:0000256" key="10">
    <source>
        <dbReference type="ARBA" id="ARBA00022763"/>
    </source>
</evidence>
<keyword evidence="10 17" id="KW-0227">DNA damage</keyword>
<keyword evidence="9 17" id="KW-0479">Metal-binding</keyword>
<evidence type="ECO:0000256" key="15">
    <source>
        <dbReference type="ARBA" id="ARBA00025589"/>
    </source>
</evidence>
<dbReference type="InterPro" id="IPR022880">
    <property type="entry name" value="DNApol_IV"/>
</dbReference>
<dbReference type="NCBIfam" id="NF002677">
    <property type="entry name" value="PRK02406.1"/>
    <property type="match status" value="1"/>
</dbReference>
<comment type="cofactor">
    <cofactor evidence="17">
        <name>Mg(2+)</name>
        <dbReference type="ChEBI" id="CHEBI:18420"/>
    </cofactor>
    <text evidence="17">Binds 2 magnesium ions per subunit.</text>
</comment>
<evidence type="ECO:0000256" key="17">
    <source>
        <dbReference type="HAMAP-Rule" id="MF_01113"/>
    </source>
</evidence>
<evidence type="ECO:0000313" key="19">
    <source>
        <dbReference type="EMBL" id="QEX16322.1"/>
    </source>
</evidence>
<evidence type="ECO:0000256" key="3">
    <source>
        <dbReference type="ARBA" id="ARBA00011245"/>
    </source>
</evidence>
<keyword evidence="6 17" id="KW-0808">Transferase</keyword>
<feature type="binding site" evidence="17">
    <location>
        <position position="47"/>
    </location>
    <ligand>
        <name>Mg(2+)</name>
        <dbReference type="ChEBI" id="CHEBI:18420"/>
    </ligand>
</feature>
<dbReference type="GO" id="GO:0005829">
    <property type="term" value="C:cytosol"/>
    <property type="evidence" value="ECO:0007669"/>
    <property type="project" value="TreeGrafter"/>
</dbReference>
<evidence type="ECO:0000256" key="9">
    <source>
        <dbReference type="ARBA" id="ARBA00022723"/>
    </source>
</evidence>
<dbReference type="Gene3D" id="3.30.1490.100">
    <property type="entry name" value="DNA polymerase, Y-family, little finger domain"/>
    <property type="match status" value="1"/>
</dbReference>
<comment type="subunit">
    <text evidence="3 17">Monomer.</text>
</comment>
<dbReference type="InterPro" id="IPR043502">
    <property type="entry name" value="DNA/RNA_pol_sf"/>
</dbReference>
<keyword evidence="4 17" id="KW-0515">Mutator protein</keyword>
<dbReference type="GO" id="GO:0003684">
    <property type="term" value="F:damaged DNA binding"/>
    <property type="evidence" value="ECO:0007669"/>
    <property type="project" value="InterPro"/>
</dbReference>
<dbReference type="PANTHER" id="PTHR11076:SF33">
    <property type="entry name" value="DNA POLYMERASE KAPPA"/>
    <property type="match status" value="1"/>
</dbReference>
<comment type="similarity">
    <text evidence="2 17">Belongs to the DNA polymerase type-Y family.</text>
</comment>
<dbReference type="SUPFAM" id="SSF100879">
    <property type="entry name" value="Lesion bypass DNA polymerase (Y-family), little finger domain"/>
    <property type="match status" value="1"/>
</dbReference>
<evidence type="ECO:0000256" key="5">
    <source>
        <dbReference type="ARBA" id="ARBA00022490"/>
    </source>
</evidence>
<keyword evidence="12 17" id="KW-0239">DNA-directed DNA polymerase</keyword>
<evidence type="ECO:0000256" key="2">
    <source>
        <dbReference type="ARBA" id="ARBA00010945"/>
    </source>
</evidence>